<feature type="region of interest" description="Disordered" evidence="1">
    <location>
        <begin position="149"/>
        <end position="199"/>
    </location>
</feature>
<dbReference type="PANTHER" id="PTHR35499">
    <property type="entry name" value="OS05G0128300 PROTEIN"/>
    <property type="match status" value="1"/>
</dbReference>
<feature type="compositionally biased region" description="Basic residues" evidence="1">
    <location>
        <begin position="173"/>
        <end position="189"/>
    </location>
</feature>
<reference evidence="3" key="2">
    <citation type="submission" date="2020-07" db="EMBL/GenBank/DDBJ databases">
        <authorList>
            <person name="Vera ALvarez R."/>
            <person name="Arias-Moreno D.M."/>
            <person name="Jimenez-Jacinto V."/>
            <person name="Jimenez-Bremont J.F."/>
            <person name="Swaminathan K."/>
            <person name="Moose S.P."/>
            <person name="Guerrero-Gonzalez M.L."/>
            <person name="Marino-Ramirez L."/>
            <person name="Landsman D."/>
            <person name="Rodriguez-Kessler M."/>
            <person name="Delgado-Sanchez P."/>
        </authorList>
    </citation>
    <scope>NUCLEOTIDE SEQUENCE</scope>
    <source>
        <tissue evidence="3">Cladode</tissue>
    </source>
</reference>
<organism evidence="3">
    <name type="scientific">Opuntia streptacantha</name>
    <name type="common">Prickly pear cactus</name>
    <name type="synonym">Opuntia cardona</name>
    <dbReference type="NCBI Taxonomy" id="393608"/>
    <lineage>
        <taxon>Eukaryota</taxon>
        <taxon>Viridiplantae</taxon>
        <taxon>Streptophyta</taxon>
        <taxon>Embryophyta</taxon>
        <taxon>Tracheophyta</taxon>
        <taxon>Spermatophyta</taxon>
        <taxon>Magnoliopsida</taxon>
        <taxon>eudicotyledons</taxon>
        <taxon>Gunneridae</taxon>
        <taxon>Pentapetalae</taxon>
        <taxon>Caryophyllales</taxon>
        <taxon>Cactineae</taxon>
        <taxon>Cactaceae</taxon>
        <taxon>Opuntioideae</taxon>
        <taxon>Opuntia</taxon>
    </lineage>
</organism>
<dbReference type="Pfam" id="PF14383">
    <property type="entry name" value="VARLMGL"/>
    <property type="match status" value="1"/>
</dbReference>
<proteinExistence type="predicted"/>
<feature type="domain" description="DUF3741" evidence="2">
    <location>
        <begin position="69"/>
        <end position="87"/>
    </location>
</feature>
<dbReference type="EMBL" id="GISG01256504">
    <property type="protein sequence ID" value="MBA4672786.1"/>
    <property type="molecule type" value="Transcribed_RNA"/>
</dbReference>
<name>A0A7C9ERG4_OPUST</name>
<evidence type="ECO:0000256" key="1">
    <source>
        <dbReference type="SAM" id="MobiDB-lite"/>
    </source>
</evidence>
<evidence type="ECO:0000259" key="2">
    <source>
        <dbReference type="Pfam" id="PF14383"/>
    </source>
</evidence>
<dbReference type="InterPro" id="IPR032795">
    <property type="entry name" value="DUF3741-assoc"/>
</dbReference>
<accession>A0A7C9ERG4</accession>
<evidence type="ECO:0000313" key="3">
    <source>
        <dbReference type="EMBL" id="MBA4672786.1"/>
    </source>
</evidence>
<dbReference type="PANTHER" id="PTHR35499:SF1">
    <property type="entry name" value="DUF3741 DOMAIN-CONTAINING PROTEIN"/>
    <property type="match status" value="1"/>
</dbReference>
<reference evidence="3" key="1">
    <citation type="journal article" date="2013" name="J. Plant Res.">
        <title>Effect of fungi and light on seed germination of three Opuntia species from semiarid lands of central Mexico.</title>
        <authorList>
            <person name="Delgado-Sanchez P."/>
            <person name="Jimenez-Bremont J.F."/>
            <person name="Guerrero-Gonzalez Mde L."/>
            <person name="Flores J."/>
        </authorList>
    </citation>
    <scope>NUCLEOTIDE SEQUENCE</scope>
    <source>
        <tissue evidence="3">Cladode</tissue>
    </source>
</reference>
<protein>
    <recommendedName>
        <fullName evidence="2">DUF3741 domain-containing protein</fullName>
    </recommendedName>
</protein>
<dbReference type="AlphaFoldDB" id="A0A7C9ERG4"/>
<sequence length="415" mass="46848">MKFTPSSSVSSSSTTNSFRENFCTSKGSNLGCLSGLVSRILCSKTLPTHPSDPIEINKKQGFLKIVDDGSTTPNVVARLMGLDVLPEFNSRITQKASDSIKQIKLINSGDLGEETGEIQRRAKTSFSFKETPEFFELEDDDFFVPSKVDENKKRKKKKNQKGVKFGNSEVGVKGHKHRGRREKCGRKQSRNGDEQSKNRVFSIEDRLSLKISAQNSQKIDNNISVRNQSYHLSPLKEESDGIKARKKKKKDSCLVVSKEECDSENLSPVSVLDHSEFISDHEAATPEEDVKLREGSHPRRDLDLLGRDFACDKVQNNEISMWEGRERGGDGEKRVGTVGLKKREWRKQEMLSRVHRLAEADITASPTNNNSKWKYRGMLRTAELEDATAQFGQLIFDHLLTELVHQLLGLQCQDF</sequence>
<feature type="compositionally biased region" description="Basic and acidic residues" evidence="1">
    <location>
        <begin position="190"/>
        <end position="199"/>
    </location>
</feature>